<comment type="similarity">
    <text evidence="1">Belongs to the sulfur carrier protein TusA family.</text>
</comment>
<dbReference type="Proteomes" id="UP000254649">
    <property type="component" value="Unassembled WGS sequence"/>
</dbReference>
<gene>
    <name evidence="3" type="ORF">NCTC10801_02378</name>
</gene>
<evidence type="ECO:0000259" key="2">
    <source>
        <dbReference type="Pfam" id="PF01206"/>
    </source>
</evidence>
<accession>A0A380U1T6</accession>
<organism evidence="3 4">
    <name type="scientific">[Actinobacillus] rossii</name>
    <dbReference type="NCBI Taxonomy" id="123820"/>
    <lineage>
        <taxon>Bacteria</taxon>
        <taxon>Pseudomonadati</taxon>
        <taxon>Pseudomonadota</taxon>
        <taxon>Gammaproteobacteria</taxon>
        <taxon>Pasteurellales</taxon>
        <taxon>Pasteurellaceae</taxon>
    </lineage>
</organism>
<protein>
    <submittedName>
        <fullName evidence="3">SirA family protein</fullName>
    </submittedName>
</protein>
<dbReference type="Pfam" id="PF01206">
    <property type="entry name" value="TusA"/>
    <property type="match status" value="1"/>
</dbReference>
<dbReference type="PANTHER" id="PTHR33279:SF18">
    <property type="entry name" value="SULFUR CARRIER PROTEIN MJ0990-RELATED"/>
    <property type="match status" value="1"/>
</dbReference>
<dbReference type="InterPro" id="IPR001455">
    <property type="entry name" value="TusA-like"/>
</dbReference>
<evidence type="ECO:0000256" key="1">
    <source>
        <dbReference type="ARBA" id="ARBA00008984"/>
    </source>
</evidence>
<evidence type="ECO:0000313" key="3">
    <source>
        <dbReference type="EMBL" id="SUT95059.1"/>
    </source>
</evidence>
<dbReference type="InterPro" id="IPR036868">
    <property type="entry name" value="TusA-like_sf"/>
</dbReference>
<dbReference type="CDD" id="cd00291">
    <property type="entry name" value="SirA_YedF_YeeD"/>
    <property type="match status" value="1"/>
</dbReference>
<keyword evidence="4" id="KW-1185">Reference proteome</keyword>
<dbReference type="AlphaFoldDB" id="A0A380U1T6"/>
<feature type="domain" description="UPF0033" evidence="2">
    <location>
        <begin position="4"/>
        <end position="62"/>
    </location>
</feature>
<reference evidence="3 4" key="1">
    <citation type="submission" date="2018-06" db="EMBL/GenBank/DDBJ databases">
        <authorList>
            <consortium name="Pathogen Informatics"/>
            <person name="Doyle S."/>
        </authorList>
    </citation>
    <scope>NUCLEOTIDE SEQUENCE [LARGE SCALE GENOMIC DNA]</scope>
    <source>
        <strain evidence="3 4">NCTC10801</strain>
    </source>
</reference>
<dbReference type="PANTHER" id="PTHR33279">
    <property type="entry name" value="SULFUR CARRIER PROTEIN YEDF-RELATED"/>
    <property type="match status" value="1"/>
</dbReference>
<dbReference type="OrthoDB" id="9797551at2"/>
<dbReference type="SUPFAM" id="SSF64307">
    <property type="entry name" value="SirA-like"/>
    <property type="match status" value="1"/>
</dbReference>
<sequence length="76" mass="8762">MPVLDLRRYHCPIPLLMTKDALEKLAKGHYLEIQFGNTSAVKDFEVLCKEMGYRIISCKKLTALNGQIEYEMKISN</sequence>
<proteinExistence type="inferred from homology"/>
<name>A0A380U1T6_9PAST</name>
<dbReference type="EMBL" id="UFRQ01000003">
    <property type="protein sequence ID" value="SUT95059.1"/>
    <property type="molecule type" value="Genomic_DNA"/>
</dbReference>
<dbReference type="Gene3D" id="3.30.110.40">
    <property type="entry name" value="TusA-like domain"/>
    <property type="match status" value="1"/>
</dbReference>
<evidence type="ECO:0000313" key="4">
    <source>
        <dbReference type="Proteomes" id="UP000254649"/>
    </source>
</evidence>